<dbReference type="Proteomes" id="UP000184290">
    <property type="component" value="Unassembled WGS sequence"/>
</dbReference>
<keyword evidence="7 12" id="KW-0863">Zinc-finger</keyword>
<dbReference type="Pfam" id="PF10410">
    <property type="entry name" value="DnaB_bind"/>
    <property type="match status" value="1"/>
</dbReference>
<keyword evidence="9" id="KW-0460">Magnesium</keyword>
<evidence type="ECO:0000256" key="12">
    <source>
        <dbReference type="HAMAP-Rule" id="MF_00974"/>
    </source>
</evidence>
<dbReference type="Gene3D" id="3.90.980.10">
    <property type="entry name" value="DNA primase, catalytic core, N-terminal domain"/>
    <property type="match status" value="1"/>
</dbReference>
<keyword evidence="10 12" id="KW-0238">DNA-binding</keyword>
<keyword evidence="17" id="KW-1185">Reference proteome</keyword>
<keyword evidence="5 12" id="KW-0235">DNA replication</keyword>
<dbReference type="HAMAP" id="MF_00974">
    <property type="entry name" value="DNA_primase_DnaG"/>
    <property type="match status" value="1"/>
</dbReference>
<dbReference type="PANTHER" id="PTHR30313:SF2">
    <property type="entry name" value="DNA PRIMASE"/>
    <property type="match status" value="1"/>
</dbReference>
<sequence>MDSGGISRAAGECLDLSAALADMSAMRFPPHFLEEIKSRIPISEVVGRRVTWDRRKSQAGKGDYWACCPFHGEKTPSFHCEDAKGRYHCFGCGVSGDHFRFLTDLEGMSFPEAVERLAGEAGLPMPERDPEAELRQEARTSQIDALAIARDYFRQALQESDGAKARAYLRDRGIGSAAQAAFSIGYAPDSRSRLKEHLAGRGVGRAVIEAAGLVVHGEGIAVSYDRFRDRIMFPIEDAREKVIAFGGRALSPGAPAKYLNSPETDVFHKGATLYNLARARRAARDGGTMIVVEGYVDVIALHQAGIGHAVAPLGTALTDRQLDLLWRTTPEPILCFDGDAAGVKAAQRAADVALPLLKPGRSLRFALLPGGQDPDDVVREGGAEAFQAILAGARPLADMLWARETAGGAFDTPERRAELESRLRTLSRQIADESVRRHYQQDLQERLSAFFGPPPGQGRGGMRRSETGGRGAQRPGTPRRSAVSDRLIRSGLASSAGRANQGSMREVGIVVGFINHPLLIAEAFDYLAELELPEGELSRLRSAVLDVAMTAAALDRQAILSALEGRGLRGVFDALEARVRANRDWMFLAEAAVEDAREALRQALHLQHRQRFLHRELRNAEVAFAAEQTEQAYAQIVAIKQEMDNLAGTEALIDGFGLLSGRPARSI</sequence>
<dbReference type="Gene3D" id="3.90.580.10">
    <property type="entry name" value="Zinc finger, CHC2-type domain"/>
    <property type="match status" value="1"/>
</dbReference>
<dbReference type="SMART" id="SM00400">
    <property type="entry name" value="ZnF_CHCC"/>
    <property type="match status" value="1"/>
</dbReference>
<comment type="caution">
    <text evidence="16">The sequence shown here is derived from an EMBL/GenBank/DDBJ whole genome shotgun (WGS) entry which is preliminary data.</text>
</comment>
<feature type="region of interest" description="Disordered" evidence="14">
    <location>
        <begin position="448"/>
        <end position="484"/>
    </location>
</feature>
<keyword evidence="1 12" id="KW-0240">DNA-directed RNA polymerase</keyword>
<keyword evidence="8 12" id="KW-0862">Zinc</keyword>
<keyword evidence="6 12" id="KW-0479">Metal-binding</keyword>
<feature type="zinc finger region" description="CHC2-type" evidence="12">
    <location>
        <begin position="68"/>
        <end position="92"/>
    </location>
</feature>
<dbReference type="InterPro" id="IPR036977">
    <property type="entry name" value="DNA_primase_Znf_CHC2"/>
</dbReference>
<dbReference type="CDD" id="cd03364">
    <property type="entry name" value="TOPRIM_DnaG_primases"/>
    <property type="match status" value="1"/>
</dbReference>
<evidence type="ECO:0000256" key="6">
    <source>
        <dbReference type="ARBA" id="ARBA00022723"/>
    </source>
</evidence>
<dbReference type="NCBIfam" id="TIGR01391">
    <property type="entry name" value="dnaG"/>
    <property type="match status" value="1"/>
</dbReference>
<comment type="subunit">
    <text evidence="12">Monomer. Interacts with DnaB.</text>
</comment>
<comment type="cofactor">
    <cofactor evidence="12 13">
        <name>Zn(2+)</name>
        <dbReference type="ChEBI" id="CHEBI:29105"/>
    </cofactor>
    <text evidence="12 13">Binds 1 zinc ion per monomer.</text>
</comment>
<evidence type="ECO:0000256" key="9">
    <source>
        <dbReference type="ARBA" id="ARBA00022842"/>
    </source>
</evidence>
<keyword evidence="4 12" id="KW-0548">Nucleotidyltransferase</keyword>
<dbReference type="Pfam" id="PF08275">
    <property type="entry name" value="DNAG_N"/>
    <property type="match status" value="1"/>
</dbReference>
<dbReference type="InterPro" id="IPR037068">
    <property type="entry name" value="DNA_primase_core_N_sf"/>
</dbReference>
<evidence type="ECO:0000256" key="7">
    <source>
        <dbReference type="ARBA" id="ARBA00022771"/>
    </source>
</evidence>
<dbReference type="SMART" id="SM00493">
    <property type="entry name" value="TOPRIM"/>
    <property type="match status" value="1"/>
</dbReference>
<keyword evidence="3 12" id="KW-0808">Transferase</keyword>
<gene>
    <name evidence="12" type="primary">dnaG</name>
    <name evidence="16" type="ORF">SAMN02745911_1609</name>
</gene>
<evidence type="ECO:0000256" key="14">
    <source>
        <dbReference type="SAM" id="MobiDB-lite"/>
    </source>
</evidence>
<dbReference type="PIRSF" id="PIRSF002811">
    <property type="entry name" value="DnaG"/>
    <property type="match status" value="1"/>
</dbReference>
<proteinExistence type="inferred from homology"/>
<evidence type="ECO:0000256" key="1">
    <source>
        <dbReference type="ARBA" id="ARBA00022478"/>
    </source>
</evidence>
<name>A0ABY1IEZ6_9HYPH</name>
<dbReference type="SUPFAM" id="SSF56731">
    <property type="entry name" value="DNA primase core"/>
    <property type="match status" value="1"/>
</dbReference>
<evidence type="ECO:0000259" key="15">
    <source>
        <dbReference type="PROSITE" id="PS50880"/>
    </source>
</evidence>
<evidence type="ECO:0000256" key="13">
    <source>
        <dbReference type="PIRNR" id="PIRNR002811"/>
    </source>
</evidence>
<dbReference type="EMBL" id="FQZC01000002">
    <property type="protein sequence ID" value="SHJ07915.1"/>
    <property type="molecule type" value="Genomic_DNA"/>
</dbReference>
<dbReference type="PANTHER" id="PTHR30313">
    <property type="entry name" value="DNA PRIMASE"/>
    <property type="match status" value="1"/>
</dbReference>
<accession>A0ABY1IEZ6</accession>
<evidence type="ECO:0000256" key="2">
    <source>
        <dbReference type="ARBA" id="ARBA00022515"/>
    </source>
</evidence>
<comment type="domain">
    <text evidence="12">Contains an N-terminal zinc-binding domain, a central core domain that contains the primase activity, and a C-terminal DnaB-binding domain.</text>
</comment>
<organism evidence="16 17">
    <name type="scientific">Aureimonas altamirensis DSM 21988</name>
    <dbReference type="NCBI Taxonomy" id="1121026"/>
    <lineage>
        <taxon>Bacteria</taxon>
        <taxon>Pseudomonadati</taxon>
        <taxon>Pseudomonadota</taxon>
        <taxon>Alphaproteobacteria</taxon>
        <taxon>Hyphomicrobiales</taxon>
        <taxon>Aurantimonadaceae</taxon>
        <taxon>Aureimonas</taxon>
    </lineage>
</organism>
<evidence type="ECO:0000256" key="4">
    <source>
        <dbReference type="ARBA" id="ARBA00022695"/>
    </source>
</evidence>
<dbReference type="PROSITE" id="PS50880">
    <property type="entry name" value="TOPRIM"/>
    <property type="match status" value="1"/>
</dbReference>
<evidence type="ECO:0000256" key="11">
    <source>
        <dbReference type="ARBA" id="ARBA00023163"/>
    </source>
</evidence>
<keyword evidence="2 12" id="KW-0639">Primosome</keyword>
<dbReference type="InterPro" id="IPR002694">
    <property type="entry name" value="Znf_CHC2"/>
</dbReference>
<evidence type="ECO:0000313" key="17">
    <source>
        <dbReference type="Proteomes" id="UP000184290"/>
    </source>
</evidence>
<feature type="domain" description="Toprim" evidence="15">
    <location>
        <begin position="287"/>
        <end position="369"/>
    </location>
</feature>
<protein>
    <recommendedName>
        <fullName evidence="12 13">DNA primase</fullName>
        <ecNumber evidence="12">2.7.7.101</ecNumber>
    </recommendedName>
</protein>
<dbReference type="Pfam" id="PF13662">
    <property type="entry name" value="Toprim_4"/>
    <property type="match status" value="1"/>
</dbReference>
<comment type="function">
    <text evidence="12 13">RNA polymerase that catalyzes the synthesis of short RNA molecules used as primers for DNA polymerase during DNA replication.</text>
</comment>
<comment type="catalytic activity">
    <reaction evidence="12">
        <text>ssDNA + n NTP = ssDNA/pppN(pN)n-1 hybrid + (n-1) diphosphate.</text>
        <dbReference type="EC" id="2.7.7.101"/>
    </reaction>
</comment>
<dbReference type="Gene3D" id="3.40.1360.10">
    <property type="match status" value="1"/>
</dbReference>
<dbReference type="InterPro" id="IPR006171">
    <property type="entry name" value="TOPRIM_dom"/>
</dbReference>
<evidence type="ECO:0000256" key="8">
    <source>
        <dbReference type="ARBA" id="ARBA00022833"/>
    </source>
</evidence>
<evidence type="ECO:0000256" key="10">
    <source>
        <dbReference type="ARBA" id="ARBA00023125"/>
    </source>
</evidence>
<evidence type="ECO:0000256" key="3">
    <source>
        <dbReference type="ARBA" id="ARBA00022679"/>
    </source>
</evidence>
<dbReference type="InterPro" id="IPR030846">
    <property type="entry name" value="DnaG_bac"/>
</dbReference>
<evidence type="ECO:0000313" key="16">
    <source>
        <dbReference type="EMBL" id="SHJ07915.1"/>
    </source>
</evidence>
<keyword evidence="11 12" id="KW-0804">Transcription</keyword>
<dbReference type="InterPro" id="IPR019475">
    <property type="entry name" value="DNA_primase_DnaB-bd"/>
</dbReference>
<dbReference type="Pfam" id="PF01807">
    <property type="entry name" value="Zn_ribbon_DnaG"/>
    <property type="match status" value="1"/>
</dbReference>
<comment type="similarity">
    <text evidence="12 13">Belongs to the DnaG primase family.</text>
</comment>
<dbReference type="InterPro" id="IPR006295">
    <property type="entry name" value="DNA_primase_DnaG"/>
</dbReference>
<evidence type="ECO:0000256" key="5">
    <source>
        <dbReference type="ARBA" id="ARBA00022705"/>
    </source>
</evidence>
<reference evidence="16 17" key="1">
    <citation type="submission" date="2016-11" db="EMBL/GenBank/DDBJ databases">
        <authorList>
            <person name="Varghese N."/>
            <person name="Submissions S."/>
        </authorList>
    </citation>
    <scope>NUCLEOTIDE SEQUENCE [LARGE SCALE GENOMIC DNA]</scope>
    <source>
        <strain evidence="16 17">DSM 21988</strain>
    </source>
</reference>
<dbReference type="InterPro" id="IPR050219">
    <property type="entry name" value="DnaG_primase"/>
</dbReference>
<dbReference type="InterPro" id="IPR034151">
    <property type="entry name" value="TOPRIM_DnaG_bac"/>
</dbReference>
<dbReference type="SUPFAM" id="SSF57783">
    <property type="entry name" value="Zinc beta-ribbon"/>
    <property type="match status" value="1"/>
</dbReference>
<dbReference type="InterPro" id="IPR013264">
    <property type="entry name" value="DNAG_N"/>
</dbReference>
<dbReference type="EC" id="2.7.7.101" evidence="12"/>